<dbReference type="AlphaFoldDB" id="A0A199VP70"/>
<accession>A0A199VP70</accession>
<feature type="region of interest" description="Disordered" evidence="1">
    <location>
        <begin position="436"/>
        <end position="521"/>
    </location>
</feature>
<proteinExistence type="predicted"/>
<evidence type="ECO:0000256" key="1">
    <source>
        <dbReference type="SAM" id="MobiDB-lite"/>
    </source>
</evidence>
<gene>
    <name evidence="2" type="ORF">ACMD2_11389</name>
</gene>
<feature type="compositionally biased region" description="Basic and acidic residues" evidence="1">
    <location>
        <begin position="475"/>
        <end position="503"/>
    </location>
</feature>
<protein>
    <submittedName>
        <fullName evidence="2">Uncharacterized protein</fullName>
    </submittedName>
</protein>
<comment type="caution">
    <text evidence="2">The sequence shown here is derived from an EMBL/GenBank/DDBJ whole genome shotgun (WGS) entry which is preliminary data.</text>
</comment>
<sequence>MEEAETVNQGCEALRLILARSGVFMTTVNSSFSVMSTSSPSAAGFHSNSFTKFATKYSRWSSASPIPGQILRPAPNGIILISRPPVMSTPFPLPAFQKPFRPKLHRLLPHRPVPPYLRHREIHCRTFRNPIPLEFRLLRHRVWQHKVPRRVPPQPLQHHRLQIRHPLQVLLLHRSVLLDHTFDFFIQFRLHVGLLYEVGHDPLQRGGGRVGAGAQKLGAKADDLAVRQLPSAVLRNFEVDQRVDVRINEPVLLRPPPPLQQQIIPPRIDQRHERLLLLPPDFHELLPPAPEEQPGDLRIQGEDAEADEVGEEVPLQGLDPAYLLVGQPLAEAHEDEQAEHGELEALHDDDGCCCCTAAARFGSEISYEQVEGPPARGGVGAEARGVQELGGEVAAEGAPDGAVGGGVDAALVAGEDCAGAEGRGAVGELRAARDEGAVGEDAVGDEDGRAGGGQQLEGDDRAVPPAQAAEEPLDVEIRPAAEAEEREERADDGQRPRPRREGEGGGFARPRRFQEGRDEEG</sequence>
<organism evidence="2 3">
    <name type="scientific">Ananas comosus</name>
    <name type="common">Pineapple</name>
    <name type="synonym">Ananas ananas</name>
    <dbReference type="NCBI Taxonomy" id="4615"/>
    <lineage>
        <taxon>Eukaryota</taxon>
        <taxon>Viridiplantae</taxon>
        <taxon>Streptophyta</taxon>
        <taxon>Embryophyta</taxon>
        <taxon>Tracheophyta</taxon>
        <taxon>Spermatophyta</taxon>
        <taxon>Magnoliopsida</taxon>
        <taxon>Liliopsida</taxon>
        <taxon>Poales</taxon>
        <taxon>Bromeliaceae</taxon>
        <taxon>Bromelioideae</taxon>
        <taxon>Ananas</taxon>
    </lineage>
</organism>
<name>A0A199VP70_ANACO</name>
<feature type="compositionally biased region" description="Basic and acidic residues" evidence="1">
    <location>
        <begin position="512"/>
        <end position="521"/>
    </location>
</feature>
<evidence type="ECO:0000313" key="3">
    <source>
        <dbReference type="Proteomes" id="UP000092600"/>
    </source>
</evidence>
<reference evidence="2 3" key="1">
    <citation type="journal article" date="2016" name="DNA Res.">
        <title>The draft genome of MD-2 pineapple using hybrid error correction of long reads.</title>
        <authorList>
            <person name="Redwan R.M."/>
            <person name="Saidin A."/>
            <person name="Kumar S.V."/>
        </authorList>
    </citation>
    <scope>NUCLEOTIDE SEQUENCE [LARGE SCALE GENOMIC DNA]</scope>
    <source>
        <strain evidence="3">cv. MD2</strain>
        <tissue evidence="2">Leaf</tissue>
    </source>
</reference>
<evidence type="ECO:0000313" key="2">
    <source>
        <dbReference type="EMBL" id="OAY78818.1"/>
    </source>
</evidence>
<dbReference type="Proteomes" id="UP000092600">
    <property type="component" value="Unassembled WGS sequence"/>
</dbReference>
<dbReference type="EMBL" id="LSRQ01001210">
    <property type="protein sequence ID" value="OAY78818.1"/>
    <property type="molecule type" value="Genomic_DNA"/>
</dbReference>